<sequence>MTVRTAPTHELGADRLRSARELLDAAFDDDFSDEDWDHALGGVHAWIEDERGIAAHGALVMRRVLHRGRSHRVGYVEAVAVRADRRRQGLGGLVMDALERVADGTYAFAALSASDDGAALYRARGWRTWEGRIEVLGPEGVVRLPDEEGSTFVRPAAGRTLPDTAAPLTFDWRDGDVM</sequence>
<dbReference type="InterPro" id="IPR016181">
    <property type="entry name" value="Acyl_CoA_acyltransferase"/>
</dbReference>
<protein>
    <submittedName>
        <fullName evidence="2">GNAT family N-acetyltransferase</fullName>
    </submittedName>
</protein>
<accession>A0ABZ1L829</accession>
<gene>
    <name evidence="2" type="ORF">OG814_12420</name>
</gene>
<dbReference type="Proteomes" id="UP001622594">
    <property type="component" value="Chromosome"/>
</dbReference>
<evidence type="ECO:0000259" key="1">
    <source>
        <dbReference type="PROSITE" id="PS51186"/>
    </source>
</evidence>
<dbReference type="RefSeq" id="WP_327164369.1">
    <property type="nucleotide sequence ID" value="NZ_CP108062.1"/>
</dbReference>
<dbReference type="Pfam" id="PF13527">
    <property type="entry name" value="Acetyltransf_9"/>
    <property type="match status" value="1"/>
</dbReference>
<proteinExistence type="predicted"/>
<reference evidence="2 3" key="1">
    <citation type="submission" date="2022-10" db="EMBL/GenBank/DDBJ databases">
        <title>The complete genomes of actinobacterial strains from the NBC collection.</title>
        <authorList>
            <person name="Joergensen T.S."/>
            <person name="Alvarez Arevalo M."/>
            <person name="Sterndorff E.B."/>
            <person name="Faurdal D."/>
            <person name="Vuksanovic O."/>
            <person name="Mourched A.-S."/>
            <person name="Charusanti P."/>
            <person name="Shaw S."/>
            <person name="Blin K."/>
            <person name="Weber T."/>
        </authorList>
    </citation>
    <scope>NUCLEOTIDE SEQUENCE [LARGE SCALE GENOMIC DNA]</scope>
    <source>
        <strain evidence="2 3">NBC_00123</strain>
    </source>
</reference>
<dbReference type="EMBL" id="CP108188">
    <property type="protein sequence ID" value="WTR70014.1"/>
    <property type="molecule type" value="Genomic_DNA"/>
</dbReference>
<keyword evidence="3" id="KW-1185">Reference proteome</keyword>
<dbReference type="CDD" id="cd04301">
    <property type="entry name" value="NAT_SF"/>
    <property type="match status" value="1"/>
</dbReference>
<dbReference type="PROSITE" id="PS51186">
    <property type="entry name" value="GNAT"/>
    <property type="match status" value="1"/>
</dbReference>
<dbReference type="InterPro" id="IPR000182">
    <property type="entry name" value="GNAT_dom"/>
</dbReference>
<evidence type="ECO:0000313" key="3">
    <source>
        <dbReference type="Proteomes" id="UP001622594"/>
    </source>
</evidence>
<dbReference type="SUPFAM" id="SSF55729">
    <property type="entry name" value="Acyl-CoA N-acyltransferases (Nat)"/>
    <property type="match status" value="1"/>
</dbReference>
<feature type="domain" description="N-acetyltransferase" evidence="1">
    <location>
        <begin position="1"/>
        <end position="147"/>
    </location>
</feature>
<dbReference type="Gene3D" id="3.40.630.30">
    <property type="match status" value="1"/>
</dbReference>
<evidence type="ECO:0000313" key="2">
    <source>
        <dbReference type="EMBL" id="WTR70014.1"/>
    </source>
</evidence>
<organism evidence="2 3">
    <name type="scientific">Streptomyces zaomyceticus</name>
    <dbReference type="NCBI Taxonomy" id="68286"/>
    <lineage>
        <taxon>Bacteria</taxon>
        <taxon>Bacillati</taxon>
        <taxon>Actinomycetota</taxon>
        <taxon>Actinomycetes</taxon>
        <taxon>Kitasatosporales</taxon>
        <taxon>Streptomycetaceae</taxon>
        <taxon>Streptomyces</taxon>
    </lineage>
</organism>
<name>A0ABZ1L829_9ACTN</name>